<keyword evidence="2" id="KW-1185">Reference proteome</keyword>
<dbReference type="Proteomes" id="UP001163603">
    <property type="component" value="Chromosome 7"/>
</dbReference>
<accession>A0ACC0YFX0</accession>
<evidence type="ECO:0000313" key="2">
    <source>
        <dbReference type="Proteomes" id="UP001163603"/>
    </source>
</evidence>
<comment type="caution">
    <text evidence="1">The sequence shown here is derived from an EMBL/GenBank/DDBJ whole genome shotgun (WGS) entry which is preliminary data.</text>
</comment>
<dbReference type="EMBL" id="CM047742">
    <property type="protein sequence ID" value="KAJ0034854.1"/>
    <property type="molecule type" value="Genomic_DNA"/>
</dbReference>
<gene>
    <name evidence="1" type="ORF">Pint_26199</name>
</gene>
<name>A0ACC0YFX0_9ROSI</name>
<sequence>MGPVEPETMSTIELTPENTAPISDSLDIDGNPVSNVKSSFDDFLARASETFSSSLNKGENAVKNSLDTITSSITSVKKSASEVVDNALGGVFSSVDQTGDLAGNKLTGFSTNLTEASSKVTVVAIDVLRRTIVMLEDSIVNGASLVVYYYGTTKEMLPPEIRGALNLSEERAIEIVRPFGSAFQQVSIAVEGLERSIGLDPNDPIVPFVLFLGKLCYFVVWMSFYLCRVFYWVWTYSGYSGDLSPKSTLELLTGKENAVLIDVRPEARYCKSFRPFI</sequence>
<protein>
    <submittedName>
        <fullName evidence="1">Uncharacterized protein</fullName>
    </submittedName>
</protein>
<reference evidence="2" key="1">
    <citation type="journal article" date="2023" name="G3 (Bethesda)">
        <title>Genome assembly and association tests identify interacting loci associated with vigor, precocity, and sex in interspecific pistachio rootstocks.</title>
        <authorList>
            <person name="Palmer W."/>
            <person name="Jacygrad E."/>
            <person name="Sagayaradj S."/>
            <person name="Cavanaugh K."/>
            <person name="Han R."/>
            <person name="Bertier L."/>
            <person name="Beede B."/>
            <person name="Kafkas S."/>
            <person name="Golino D."/>
            <person name="Preece J."/>
            <person name="Michelmore R."/>
        </authorList>
    </citation>
    <scope>NUCLEOTIDE SEQUENCE [LARGE SCALE GENOMIC DNA]</scope>
</reference>
<proteinExistence type="predicted"/>
<evidence type="ECO:0000313" key="1">
    <source>
        <dbReference type="EMBL" id="KAJ0034854.1"/>
    </source>
</evidence>
<organism evidence="1 2">
    <name type="scientific">Pistacia integerrima</name>
    <dbReference type="NCBI Taxonomy" id="434235"/>
    <lineage>
        <taxon>Eukaryota</taxon>
        <taxon>Viridiplantae</taxon>
        <taxon>Streptophyta</taxon>
        <taxon>Embryophyta</taxon>
        <taxon>Tracheophyta</taxon>
        <taxon>Spermatophyta</taxon>
        <taxon>Magnoliopsida</taxon>
        <taxon>eudicotyledons</taxon>
        <taxon>Gunneridae</taxon>
        <taxon>Pentapetalae</taxon>
        <taxon>rosids</taxon>
        <taxon>malvids</taxon>
        <taxon>Sapindales</taxon>
        <taxon>Anacardiaceae</taxon>
        <taxon>Pistacia</taxon>
    </lineage>
</organism>